<evidence type="ECO:0000256" key="1">
    <source>
        <dbReference type="ARBA" id="ARBA00022729"/>
    </source>
</evidence>
<dbReference type="PANTHER" id="PTHR43037:SF1">
    <property type="entry name" value="BLL1128 PROTEIN"/>
    <property type="match status" value="1"/>
</dbReference>
<accession>A0A7C4LLD2</accession>
<protein>
    <recommendedName>
        <fullName evidence="2">Phospholipase/carboxylesterase/thioesterase domain-containing protein</fullName>
    </recommendedName>
</protein>
<proteinExistence type="predicted"/>
<dbReference type="SUPFAM" id="SSF53474">
    <property type="entry name" value="alpha/beta-Hydrolases"/>
    <property type="match status" value="1"/>
</dbReference>
<dbReference type="InterPro" id="IPR050955">
    <property type="entry name" value="Plant_Biomass_Hydrol_Est"/>
</dbReference>
<dbReference type="Gene3D" id="3.40.50.1820">
    <property type="entry name" value="alpha/beta hydrolase"/>
    <property type="match status" value="1"/>
</dbReference>
<reference evidence="3" key="1">
    <citation type="journal article" date="2020" name="mSystems">
        <title>Genome- and Community-Level Interaction Insights into Carbon Utilization and Element Cycling Functions of Hydrothermarchaeota in Hydrothermal Sediment.</title>
        <authorList>
            <person name="Zhou Z."/>
            <person name="Liu Y."/>
            <person name="Xu W."/>
            <person name="Pan J."/>
            <person name="Luo Z.H."/>
            <person name="Li M."/>
        </authorList>
    </citation>
    <scope>NUCLEOTIDE SEQUENCE [LARGE SCALE GENOMIC DNA]</scope>
    <source>
        <strain evidence="3">SpSt-508</strain>
    </source>
</reference>
<dbReference type="PANTHER" id="PTHR43037">
    <property type="entry name" value="UNNAMED PRODUCT-RELATED"/>
    <property type="match status" value="1"/>
</dbReference>
<evidence type="ECO:0000259" key="2">
    <source>
        <dbReference type="Pfam" id="PF02230"/>
    </source>
</evidence>
<organism evidence="3">
    <name type="scientific">Schlesneria paludicola</name>
    <dbReference type="NCBI Taxonomy" id="360056"/>
    <lineage>
        <taxon>Bacteria</taxon>
        <taxon>Pseudomonadati</taxon>
        <taxon>Planctomycetota</taxon>
        <taxon>Planctomycetia</taxon>
        <taxon>Planctomycetales</taxon>
        <taxon>Planctomycetaceae</taxon>
        <taxon>Schlesneria</taxon>
    </lineage>
</organism>
<dbReference type="InterPro" id="IPR003140">
    <property type="entry name" value="PLipase/COase/thioEstase"/>
</dbReference>
<dbReference type="EMBL" id="DSVQ01000012">
    <property type="protein sequence ID" value="HGT38718.1"/>
    <property type="molecule type" value="Genomic_DNA"/>
</dbReference>
<gene>
    <name evidence="3" type="ORF">ENS64_05575</name>
</gene>
<dbReference type="GO" id="GO:0016787">
    <property type="term" value="F:hydrolase activity"/>
    <property type="evidence" value="ECO:0007669"/>
    <property type="project" value="InterPro"/>
</dbReference>
<dbReference type="AlphaFoldDB" id="A0A7C4LLD2"/>
<name>A0A7C4LLD2_9PLAN</name>
<evidence type="ECO:0000313" key="3">
    <source>
        <dbReference type="EMBL" id="HGT38718.1"/>
    </source>
</evidence>
<keyword evidence="1" id="KW-0732">Signal</keyword>
<feature type="domain" description="Phospholipase/carboxylesterase/thioesterase" evidence="2">
    <location>
        <begin position="129"/>
        <end position="233"/>
    </location>
</feature>
<dbReference type="InterPro" id="IPR029058">
    <property type="entry name" value="AB_hydrolase_fold"/>
</dbReference>
<sequence>MDGRGIRRGVLGIVCGLTVCGLNSAQAQQFVERVYRDAEGPHKYSVFVPAGYSANRPTPAILYLHGAGERGTDGVKPTLVGLGPYAKARGASFPFLVVFPQAEDTRGRLLTAWQAGQADGERALRILDDARQQFAIDAQRIALVGWSMGGYGAWSLGAAYPQRWSAVMAISGGGNPETVAGLKSIPVWAFHGAKDSLVPASESQRMVQALKDAGGQVAYDEFPDAGHEIFDQVFGNDAVIAWLLDPRGKPARLSATSTAWKVEPPPFVPAVEIPQAMGFRLGNEALKALSYAAPQMVPRNMLSGRLNDMYHSTVVQGRSFSVTFSGISYSGQLDRVQIQAVGAGRVNIQLGLRNITLVIGGTYVSGARHAAQAGPISIYIGHNRPVWLSLDVAPYIENRRVRLRAAGVRFSIPPDNFYVSGPAGVSVQGFGMTQDRVASGLTSGLYGARSRIESEVTSIVPRIVQQLEDQLQIADAGPVVSSMWPLPVYQPRLRVYPDQIATDARGVTVVLGVSAAAPDYSAPPAPTRAAPAGVSLAALADGQDLQVAVAPQVLHPLTQVLIDRDLAHIDLLDVPEKSFHRLADRQVLEEILPDLKRFDPQHEVRAELVLAAPLHVRAGAAGSAGAAAGTDPAVPLELELPQVRVDVSLRGPQQRSWRPYAHFELRLKEQVAATLRKPSHQRRLLELAWLADRSLTGEARFAEGVEPQEAVIHTDRFLELFRESWQQWTSAGPAASSAVPDLEFGLTRLRLDDVRGQGQVLAGVFRVPTVKITNLSDERFVYETKGPYSRWGGPYTLEPGKSHEFEIPYPLTYRHTGKAGTEVYTLFAGSHSEYRVPRGGGPPRLFQARE</sequence>
<dbReference type="Pfam" id="PF02230">
    <property type="entry name" value="Abhydrolase_2"/>
    <property type="match status" value="1"/>
</dbReference>
<comment type="caution">
    <text evidence="3">The sequence shown here is derived from an EMBL/GenBank/DDBJ whole genome shotgun (WGS) entry which is preliminary data.</text>
</comment>